<dbReference type="AlphaFoldDB" id="A0A8S0U2A5"/>
<name>A0A8S0U2A5_OLEEU</name>
<reference evidence="2 3" key="1">
    <citation type="submission" date="2019-12" db="EMBL/GenBank/DDBJ databases">
        <authorList>
            <person name="Alioto T."/>
            <person name="Alioto T."/>
            <person name="Gomez Garrido J."/>
        </authorList>
    </citation>
    <scope>NUCLEOTIDE SEQUENCE [LARGE SCALE GENOMIC DNA]</scope>
</reference>
<accession>A0A8S0U2A5</accession>
<dbReference type="Proteomes" id="UP000594638">
    <property type="component" value="Unassembled WGS sequence"/>
</dbReference>
<evidence type="ECO:0000313" key="3">
    <source>
        <dbReference type="Proteomes" id="UP000594638"/>
    </source>
</evidence>
<feature type="compositionally biased region" description="Polar residues" evidence="1">
    <location>
        <begin position="149"/>
        <end position="163"/>
    </location>
</feature>
<feature type="compositionally biased region" description="Basic and acidic residues" evidence="1">
    <location>
        <begin position="113"/>
        <end position="127"/>
    </location>
</feature>
<comment type="caution">
    <text evidence="2">The sequence shown here is derived from an EMBL/GenBank/DDBJ whole genome shotgun (WGS) entry which is preliminary data.</text>
</comment>
<dbReference type="Gramene" id="OE9A007200T1">
    <property type="protein sequence ID" value="OE9A007200C1"/>
    <property type="gene ID" value="OE9A007200"/>
</dbReference>
<organism evidence="2 3">
    <name type="scientific">Olea europaea subsp. europaea</name>
    <dbReference type="NCBI Taxonomy" id="158383"/>
    <lineage>
        <taxon>Eukaryota</taxon>
        <taxon>Viridiplantae</taxon>
        <taxon>Streptophyta</taxon>
        <taxon>Embryophyta</taxon>
        <taxon>Tracheophyta</taxon>
        <taxon>Spermatophyta</taxon>
        <taxon>Magnoliopsida</taxon>
        <taxon>eudicotyledons</taxon>
        <taxon>Gunneridae</taxon>
        <taxon>Pentapetalae</taxon>
        <taxon>asterids</taxon>
        <taxon>lamiids</taxon>
        <taxon>Lamiales</taxon>
        <taxon>Oleaceae</taxon>
        <taxon>Oleeae</taxon>
        <taxon>Olea</taxon>
    </lineage>
</organism>
<evidence type="ECO:0000313" key="2">
    <source>
        <dbReference type="EMBL" id="CAA3010372.1"/>
    </source>
</evidence>
<sequence>MYDAFFKNIKLHVSTTLRPTEAELGQPYISTLLPFDDRTVPVLDEVAKDIIPVQLHPDPLPSGENVGNSRGECTMVSSGGGSEDDDESGDSEDEGAREETGGDKSGDSNVEASNERDSGDSEDDHTRTPQTGTYSSPPMHRRTSPIHAPSTSHVRQDQTSGASLTRDEVDELLLDQRTLIEICLCTVKLEIMQHVTDEFVKVRDFISTLVPPAPSRSTPPTAQAANEPIVLATSMHDGNGGDTDPVPECEELQGGAGMESEPALNGDDGDVASGGSGKREDDGVASPTGVVKADGGHSMDFEPENNSHDDEVSSGGSGNLLDKLLRSLGA</sequence>
<feature type="region of interest" description="Disordered" evidence="1">
    <location>
        <begin position="233"/>
        <end position="330"/>
    </location>
</feature>
<feature type="compositionally biased region" description="Basic and acidic residues" evidence="1">
    <location>
        <begin position="294"/>
        <end position="311"/>
    </location>
</feature>
<feature type="region of interest" description="Disordered" evidence="1">
    <location>
        <begin position="54"/>
        <end position="163"/>
    </location>
</feature>
<gene>
    <name evidence="2" type="ORF">OLEA9_A007200</name>
</gene>
<keyword evidence="3" id="KW-1185">Reference proteome</keyword>
<evidence type="ECO:0000256" key="1">
    <source>
        <dbReference type="SAM" id="MobiDB-lite"/>
    </source>
</evidence>
<feature type="compositionally biased region" description="Acidic residues" evidence="1">
    <location>
        <begin position="82"/>
        <end position="96"/>
    </location>
</feature>
<dbReference type="EMBL" id="CACTIH010007341">
    <property type="protein sequence ID" value="CAA3010372.1"/>
    <property type="molecule type" value="Genomic_DNA"/>
</dbReference>
<feature type="compositionally biased region" description="Basic and acidic residues" evidence="1">
    <location>
        <begin position="97"/>
        <end position="106"/>
    </location>
</feature>
<proteinExistence type="predicted"/>
<protein>
    <submittedName>
        <fullName evidence="2">Uncharacterized protein</fullName>
    </submittedName>
</protein>